<accession>A0A0F9Z724</accession>
<evidence type="ECO:0008006" key="3">
    <source>
        <dbReference type="Google" id="ProtNLM"/>
    </source>
</evidence>
<evidence type="ECO:0000313" key="2">
    <source>
        <dbReference type="Proteomes" id="UP000034350"/>
    </source>
</evidence>
<reference evidence="1 2" key="1">
    <citation type="journal article" date="2015" name="Environ. Microbiol.">
        <title>Genome analyses suggest the presence of polyploidy and recent human-driven expansions in eight global populations of the honeybee pathogen Nosema ceranae.</title>
        <authorList>
            <person name="Pelin A."/>
            <person name="Selman M."/>
            <person name="Aris-Brosou S."/>
            <person name="Farinelli L."/>
            <person name="Corradi N."/>
        </authorList>
    </citation>
    <scope>NUCLEOTIDE SEQUENCE [LARGE SCALE GENOMIC DNA]</scope>
    <source>
        <strain evidence="1 2">PA08 1199</strain>
    </source>
</reference>
<gene>
    <name evidence="1" type="ORF">AAJ76_2770001297</name>
</gene>
<protein>
    <recommendedName>
        <fullName evidence="3">HTH psq-type domain-containing protein</fullName>
    </recommendedName>
</protein>
<dbReference type="VEuPathDB" id="MicrosporidiaDB:AAJ76_2770001297"/>
<dbReference type="RefSeq" id="XP_024329461.1">
    <property type="nucleotide sequence ID" value="XM_024474913.1"/>
</dbReference>
<name>A0A0F9Z724_9MICR</name>
<dbReference type="Proteomes" id="UP000034350">
    <property type="component" value="Unassembled WGS sequence"/>
</dbReference>
<organism evidence="1 2">
    <name type="scientific">Vairimorpha ceranae</name>
    <dbReference type="NCBI Taxonomy" id="40302"/>
    <lineage>
        <taxon>Eukaryota</taxon>
        <taxon>Fungi</taxon>
        <taxon>Fungi incertae sedis</taxon>
        <taxon>Microsporidia</taxon>
        <taxon>Nosematidae</taxon>
        <taxon>Vairimorpha</taxon>
    </lineage>
</organism>
<comment type="caution">
    <text evidence="1">The sequence shown here is derived from an EMBL/GenBank/DDBJ whole genome shotgun (WGS) entry which is preliminary data.</text>
</comment>
<dbReference type="EMBL" id="JPQZ01000277">
    <property type="protein sequence ID" value="KKO73719.1"/>
    <property type="molecule type" value="Genomic_DNA"/>
</dbReference>
<proteinExistence type="predicted"/>
<dbReference type="InterPro" id="IPR009057">
    <property type="entry name" value="Homeodomain-like_sf"/>
</dbReference>
<dbReference type="AlphaFoldDB" id="A0A0F9Z724"/>
<sequence>MIQKLSLSEKFEIKAYFEMGTKQKEIAKKFSMSQSTVSKFTKKLIKPDKLKEKESWLIFIAL</sequence>
<dbReference type="Gene3D" id="1.10.10.60">
    <property type="entry name" value="Homeodomain-like"/>
    <property type="match status" value="1"/>
</dbReference>
<keyword evidence="2" id="KW-1185">Reference proteome</keyword>
<dbReference type="SUPFAM" id="SSF46689">
    <property type="entry name" value="Homeodomain-like"/>
    <property type="match status" value="1"/>
</dbReference>
<dbReference type="GeneID" id="36319842"/>
<evidence type="ECO:0000313" key="1">
    <source>
        <dbReference type="EMBL" id="KKO73719.1"/>
    </source>
</evidence>